<dbReference type="Proteomes" id="UP000572817">
    <property type="component" value="Unassembled WGS sequence"/>
</dbReference>
<evidence type="ECO:0000313" key="2">
    <source>
        <dbReference type="Proteomes" id="UP000572817"/>
    </source>
</evidence>
<proteinExistence type="predicted"/>
<comment type="caution">
    <text evidence="1">The sequence shown here is derived from an EMBL/GenBank/DDBJ whole genome shotgun (WGS) entry which is preliminary data.</text>
</comment>
<protein>
    <submittedName>
        <fullName evidence="1">Uncharacterized protein</fullName>
    </submittedName>
</protein>
<keyword evidence="2" id="KW-1185">Reference proteome</keyword>
<organism evidence="1 2">
    <name type="scientific">Botryosphaeria dothidea</name>
    <dbReference type="NCBI Taxonomy" id="55169"/>
    <lineage>
        <taxon>Eukaryota</taxon>
        <taxon>Fungi</taxon>
        <taxon>Dikarya</taxon>
        <taxon>Ascomycota</taxon>
        <taxon>Pezizomycotina</taxon>
        <taxon>Dothideomycetes</taxon>
        <taxon>Dothideomycetes incertae sedis</taxon>
        <taxon>Botryosphaeriales</taxon>
        <taxon>Botryosphaeriaceae</taxon>
        <taxon>Botryosphaeria</taxon>
    </lineage>
</organism>
<dbReference type="AlphaFoldDB" id="A0A8H4IJT6"/>
<dbReference type="EMBL" id="WWBZ02000073">
    <property type="protein sequence ID" value="KAF4302492.1"/>
    <property type="molecule type" value="Genomic_DNA"/>
</dbReference>
<name>A0A8H4IJT6_9PEZI</name>
<evidence type="ECO:0000313" key="1">
    <source>
        <dbReference type="EMBL" id="KAF4302492.1"/>
    </source>
</evidence>
<reference evidence="1" key="1">
    <citation type="submission" date="2020-04" db="EMBL/GenBank/DDBJ databases">
        <title>Genome Assembly and Annotation of Botryosphaeria dothidea sdau 11-99, a Latent Pathogen of Apple Fruit Ring Rot in China.</title>
        <authorList>
            <person name="Yu C."/>
            <person name="Diao Y."/>
            <person name="Lu Q."/>
            <person name="Zhao J."/>
            <person name="Cui S."/>
            <person name="Peng C."/>
            <person name="He B."/>
            <person name="Liu H."/>
        </authorList>
    </citation>
    <scope>NUCLEOTIDE SEQUENCE [LARGE SCALE GENOMIC DNA]</scope>
    <source>
        <strain evidence="1">Sdau11-99</strain>
    </source>
</reference>
<accession>A0A8H4IJT6</accession>
<sequence length="82" mass="9556">MQLTHDYVSFFQAEIEASSPDFYFPAKIYDFLNRCFPGRHGENALTILNITAEKFGCCGVRWVNHYYLEKSDKLDALEGWEP</sequence>
<dbReference type="OrthoDB" id="536211at2759"/>
<gene>
    <name evidence="1" type="ORF">GTA08_BOTSDO10440</name>
</gene>